<reference evidence="1 2" key="1">
    <citation type="submission" date="2024-01" db="EMBL/GenBank/DDBJ databases">
        <title>Genome assemblies of Stephania.</title>
        <authorList>
            <person name="Yang L."/>
        </authorList>
    </citation>
    <scope>NUCLEOTIDE SEQUENCE [LARGE SCALE GENOMIC DNA]</scope>
    <source>
        <strain evidence="1">YNDBR</strain>
        <tissue evidence="1">Leaf</tissue>
    </source>
</reference>
<organism evidence="1 2">
    <name type="scientific">Stephania yunnanensis</name>
    <dbReference type="NCBI Taxonomy" id="152371"/>
    <lineage>
        <taxon>Eukaryota</taxon>
        <taxon>Viridiplantae</taxon>
        <taxon>Streptophyta</taxon>
        <taxon>Embryophyta</taxon>
        <taxon>Tracheophyta</taxon>
        <taxon>Spermatophyta</taxon>
        <taxon>Magnoliopsida</taxon>
        <taxon>Ranunculales</taxon>
        <taxon>Menispermaceae</taxon>
        <taxon>Menispermoideae</taxon>
        <taxon>Cissampelideae</taxon>
        <taxon>Stephania</taxon>
    </lineage>
</organism>
<comment type="caution">
    <text evidence="1">The sequence shown here is derived from an EMBL/GenBank/DDBJ whole genome shotgun (WGS) entry which is preliminary data.</text>
</comment>
<dbReference type="EMBL" id="JBBNAF010000001">
    <property type="protein sequence ID" value="KAK9169772.1"/>
    <property type="molecule type" value="Genomic_DNA"/>
</dbReference>
<evidence type="ECO:0000313" key="1">
    <source>
        <dbReference type="EMBL" id="KAK9169772.1"/>
    </source>
</evidence>
<gene>
    <name evidence="1" type="ORF">Syun_001912</name>
</gene>
<protein>
    <submittedName>
        <fullName evidence="1">Uncharacterized protein</fullName>
    </submittedName>
</protein>
<name>A0AAP0LGL9_9MAGN</name>
<dbReference type="AlphaFoldDB" id="A0AAP0LGL9"/>
<keyword evidence="2" id="KW-1185">Reference proteome</keyword>
<evidence type="ECO:0000313" key="2">
    <source>
        <dbReference type="Proteomes" id="UP001420932"/>
    </source>
</evidence>
<proteinExistence type="predicted"/>
<sequence>MNAWPIKIQNAVETKITNASTKIIQIIIKVTVGFTYNQPILSQIFKVPGVSEHP</sequence>
<dbReference type="Proteomes" id="UP001420932">
    <property type="component" value="Unassembled WGS sequence"/>
</dbReference>
<accession>A0AAP0LGL9</accession>